<dbReference type="RefSeq" id="WP_016474841.1">
    <property type="nucleotide sequence ID" value="NZ_KE150480.1"/>
</dbReference>
<dbReference type="AlphaFoldDB" id="S3CDM7"/>
<protein>
    <submittedName>
        <fullName evidence="1">TIGR00266 family protein</fullName>
    </submittedName>
</protein>
<evidence type="ECO:0000313" key="2">
    <source>
        <dbReference type="Proteomes" id="UP000014400"/>
    </source>
</evidence>
<comment type="caution">
    <text evidence="1">The sequence shown here is derived from an EMBL/GenBank/DDBJ whole genome shotgun (WGS) entry which is preliminary data.</text>
</comment>
<dbReference type="PANTHER" id="PTHR43657:SF1">
    <property type="entry name" value="ALTERED INHERITANCE OF MITOCHONDRIA PROTEIN 24, MITOCHONDRIAL"/>
    <property type="match status" value="1"/>
</dbReference>
<organism evidence="1 2">
    <name type="scientific">Sutterella wadsworthensis HGA0223</name>
    <dbReference type="NCBI Taxonomy" id="1203554"/>
    <lineage>
        <taxon>Bacteria</taxon>
        <taxon>Pseudomonadati</taxon>
        <taxon>Pseudomonadota</taxon>
        <taxon>Betaproteobacteria</taxon>
        <taxon>Burkholderiales</taxon>
        <taxon>Sutterellaceae</taxon>
        <taxon>Sutterella</taxon>
    </lineage>
</organism>
<name>S3CDM7_9BURK</name>
<reference evidence="1 2" key="1">
    <citation type="submission" date="2013-04" db="EMBL/GenBank/DDBJ databases">
        <title>The Genome Sequence of Sutterella wadsworthensis HGA0223.</title>
        <authorList>
            <consortium name="The Broad Institute Genomics Platform"/>
            <person name="Earl A."/>
            <person name="Ward D."/>
            <person name="Feldgarden M."/>
            <person name="Gevers D."/>
            <person name="Schmidt T.M."/>
            <person name="Dover J."/>
            <person name="Dai D."/>
            <person name="Walker B."/>
            <person name="Young S."/>
            <person name="Zeng Q."/>
            <person name="Gargeya S."/>
            <person name="Fitzgerald M."/>
            <person name="Haas B."/>
            <person name="Abouelleil A."/>
            <person name="Allen A.W."/>
            <person name="Alvarado L."/>
            <person name="Arachchi H.M."/>
            <person name="Berlin A.M."/>
            <person name="Chapman S.B."/>
            <person name="Gainer-Dewar J."/>
            <person name="Goldberg J."/>
            <person name="Griggs A."/>
            <person name="Gujja S."/>
            <person name="Hansen M."/>
            <person name="Howarth C."/>
            <person name="Imamovic A."/>
            <person name="Ireland A."/>
            <person name="Larimer J."/>
            <person name="McCowan C."/>
            <person name="Murphy C."/>
            <person name="Pearson M."/>
            <person name="Poon T.W."/>
            <person name="Priest M."/>
            <person name="Roberts A."/>
            <person name="Saif S."/>
            <person name="Shea T."/>
            <person name="Sisk P."/>
            <person name="Sykes S."/>
            <person name="Wortman J."/>
            <person name="Nusbaum C."/>
            <person name="Birren B."/>
        </authorList>
    </citation>
    <scope>NUCLEOTIDE SEQUENCE [LARGE SCALE GENOMIC DNA]</scope>
    <source>
        <strain evidence="1 2">HGA0223</strain>
    </source>
</reference>
<dbReference type="EMBL" id="ATCF01000022">
    <property type="protein sequence ID" value="EPD98619.1"/>
    <property type="molecule type" value="Genomic_DNA"/>
</dbReference>
<dbReference type="Gene3D" id="3.60.160.10">
    <property type="entry name" value="Mitochondrial biogenesis AIM24"/>
    <property type="match status" value="1"/>
</dbReference>
<sequence length="239" mass="25398">MAKFTAQAGIDPLLRVDLDPGDEVAAERGSMVMMDAGLILKGKTRGGFFKSLARKFLNDETFFQQWIAAEDQAGTAYLAPSLPGGVKVLDVKDDGVMIADGCFLAATAGIDISAKAQGLGRAILSDSGGFFIMKAEGAGTLAVSGFGSLEEVEVTPDRPLLIDNGHLVAWDASLDYEITLQTGRSGLAGRLIGSQLTGEGFVLKFSGSGRVILSSRSQGSFIDWIFSRRPIDREKEKTE</sequence>
<dbReference type="HOGENOM" id="CLU_040551_4_1_4"/>
<dbReference type="Proteomes" id="UP000014400">
    <property type="component" value="Unassembled WGS sequence"/>
</dbReference>
<evidence type="ECO:0000313" key="1">
    <source>
        <dbReference type="EMBL" id="EPD98619.1"/>
    </source>
</evidence>
<dbReference type="NCBIfam" id="TIGR00266">
    <property type="entry name" value="TIGR00266 family protein"/>
    <property type="match status" value="1"/>
</dbReference>
<keyword evidence="2" id="KW-1185">Reference proteome</keyword>
<proteinExistence type="predicted"/>
<dbReference type="InterPro" id="IPR016031">
    <property type="entry name" value="Trp_RNA-bd_attenuator-like_dom"/>
</dbReference>
<dbReference type="PANTHER" id="PTHR43657">
    <property type="entry name" value="TRYPTOPHAN RNA-BINDING ATTENUATOR PROTEIN-LIKE PROTEIN"/>
    <property type="match status" value="1"/>
</dbReference>
<dbReference type="PATRIC" id="fig|1203554.3.peg.1739"/>
<accession>S3CDM7</accession>
<dbReference type="Pfam" id="PF01987">
    <property type="entry name" value="AIM24"/>
    <property type="match status" value="1"/>
</dbReference>
<dbReference type="eggNOG" id="COG2013">
    <property type="taxonomic scope" value="Bacteria"/>
</dbReference>
<dbReference type="InterPro" id="IPR036983">
    <property type="entry name" value="AIM24_sf"/>
</dbReference>
<dbReference type="InterPro" id="IPR002838">
    <property type="entry name" value="AIM24"/>
</dbReference>
<dbReference type="STRING" id="1203554.HMPREF1476_01658"/>
<dbReference type="SUPFAM" id="SSF51219">
    <property type="entry name" value="TRAP-like"/>
    <property type="match status" value="1"/>
</dbReference>
<gene>
    <name evidence="1" type="ORF">HMPREF1476_01658</name>
</gene>
<dbReference type="GeneID" id="64060478"/>